<dbReference type="Proteomes" id="UP000271374">
    <property type="component" value="Unassembled WGS sequence"/>
</dbReference>
<dbReference type="GO" id="GO:1901135">
    <property type="term" value="P:carbohydrate derivative metabolic process"/>
    <property type="evidence" value="ECO:0007669"/>
    <property type="project" value="InterPro"/>
</dbReference>
<dbReference type="CDD" id="cd05014">
    <property type="entry name" value="SIS_Kpsf"/>
    <property type="match status" value="1"/>
</dbReference>
<organism evidence="5 6">
    <name type="scientific">Bacillus yapensis</name>
    <dbReference type="NCBI Taxonomy" id="2492960"/>
    <lineage>
        <taxon>Bacteria</taxon>
        <taxon>Bacillati</taxon>
        <taxon>Bacillota</taxon>
        <taxon>Bacilli</taxon>
        <taxon>Bacillales</taxon>
        <taxon>Bacillaceae</taxon>
        <taxon>Bacillus</taxon>
    </lineage>
</organism>
<dbReference type="RefSeq" id="WP_126410362.1">
    <property type="nucleotide sequence ID" value="NZ_RXNT01000018.1"/>
</dbReference>
<dbReference type="EMBL" id="RXNT01000018">
    <property type="protein sequence ID" value="RTR27616.1"/>
    <property type="molecule type" value="Genomic_DNA"/>
</dbReference>
<dbReference type="PROSITE" id="PS51464">
    <property type="entry name" value="SIS"/>
    <property type="match status" value="1"/>
</dbReference>
<evidence type="ECO:0000313" key="6">
    <source>
        <dbReference type="Proteomes" id="UP000271374"/>
    </source>
</evidence>
<dbReference type="InterPro" id="IPR004800">
    <property type="entry name" value="KdsD/KpsF-type"/>
</dbReference>
<sequence length="202" mass="21450">MNITEMLNRVMESEINSIVDVKRSMDDAYVQAVEKIFHCSGKVIFLGVGKSGHIGKKLAASFASTGTPAFFVHATEAVHGDLGMIEREDVVIAISNSGETREVLDTLRSIKIIGASMIAITGNNQSTLAKASDVALEVKVQGEADPHNLAPTNSSTATLVVGDALAITVSQMKGFKKEDFGLFHTGGSLGKQLFEAGLIKEK</sequence>
<dbReference type="InterPro" id="IPR050986">
    <property type="entry name" value="GutQ/KpsF_isomerases"/>
</dbReference>
<evidence type="ECO:0000256" key="3">
    <source>
        <dbReference type="ARBA" id="ARBA00023122"/>
    </source>
</evidence>
<dbReference type="Gene3D" id="3.40.50.10490">
    <property type="entry name" value="Glucose-6-phosphate isomerase like protein, domain 1"/>
    <property type="match status" value="1"/>
</dbReference>
<evidence type="ECO:0000256" key="2">
    <source>
        <dbReference type="ARBA" id="ARBA00022737"/>
    </source>
</evidence>
<dbReference type="GO" id="GO:0097367">
    <property type="term" value="F:carbohydrate derivative binding"/>
    <property type="evidence" value="ECO:0007669"/>
    <property type="project" value="InterPro"/>
</dbReference>
<dbReference type="PANTHER" id="PTHR42745:SF1">
    <property type="entry name" value="ARABINOSE 5-PHOSPHATE ISOMERASE KDSD"/>
    <property type="match status" value="1"/>
</dbReference>
<keyword evidence="2" id="KW-0677">Repeat</keyword>
<reference evidence="5 6" key="1">
    <citation type="submission" date="2018-12" db="EMBL/GenBank/DDBJ databases">
        <title>Bacillus yapensis draft genome sequence.</title>
        <authorList>
            <person name="Yu L."/>
            <person name="Xu X."/>
            <person name="Tang X."/>
        </authorList>
    </citation>
    <scope>NUCLEOTIDE SEQUENCE [LARGE SCALE GENOMIC DNA]</scope>
    <source>
        <strain evidence="5 6">XXST-01</strain>
    </source>
</reference>
<dbReference type="AlphaFoldDB" id="A0A3S0KCD7"/>
<dbReference type="Pfam" id="PF01380">
    <property type="entry name" value="SIS"/>
    <property type="match status" value="1"/>
</dbReference>
<evidence type="ECO:0000259" key="4">
    <source>
        <dbReference type="PROSITE" id="PS51464"/>
    </source>
</evidence>
<dbReference type="GO" id="GO:0005975">
    <property type="term" value="P:carbohydrate metabolic process"/>
    <property type="evidence" value="ECO:0007669"/>
    <property type="project" value="InterPro"/>
</dbReference>
<dbReference type="SUPFAM" id="SSF53697">
    <property type="entry name" value="SIS domain"/>
    <property type="match status" value="1"/>
</dbReference>
<dbReference type="InterPro" id="IPR001347">
    <property type="entry name" value="SIS_dom"/>
</dbReference>
<dbReference type="InterPro" id="IPR046348">
    <property type="entry name" value="SIS_dom_sf"/>
</dbReference>
<dbReference type="PANTHER" id="PTHR42745">
    <property type="match status" value="1"/>
</dbReference>
<proteinExistence type="inferred from homology"/>
<dbReference type="InterPro" id="IPR035474">
    <property type="entry name" value="SIS_Kpsf"/>
</dbReference>
<evidence type="ECO:0000313" key="5">
    <source>
        <dbReference type="EMBL" id="RTR27616.1"/>
    </source>
</evidence>
<protein>
    <submittedName>
        <fullName evidence="5">KpsF/GutQ family sugar-phosphate isomerase</fullName>
    </submittedName>
</protein>
<keyword evidence="5" id="KW-0413">Isomerase</keyword>
<feature type="domain" description="SIS" evidence="4">
    <location>
        <begin position="32"/>
        <end position="175"/>
    </location>
</feature>
<keyword evidence="6" id="KW-1185">Reference proteome</keyword>
<accession>A0A3S0KCD7</accession>
<dbReference type="NCBIfam" id="TIGR00393">
    <property type="entry name" value="kpsF"/>
    <property type="match status" value="1"/>
</dbReference>
<dbReference type="OrthoDB" id="9762536at2"/>
<keyword evidence="3" id="KW-0129">CBS domain</keyword>
<gene>
    <name evidence="5" type="ORF">EKG37_19050</name>
</gene>
<dbReference type="GO" id="GO:0019146">
    <property type="term" value="F:arabinose-5-phosphate isomerase activity"/>
    <property type="evidence" value="ECO:0007669"/>
    <property type="project" value="UniProtKB-ARBA"/>
</dbReference>
<comment type="caution">
    <text evidence="5">The sequence shown here is derived from an EMBL/GenBank/DDBJ whole genome shotgun (WGS) entry which is preliminary data.</text>
</comment>
<comment type="similarity">
    <text evidence="1">Belongs to the SIS family. GutQ/KpsF subfamily.</text>
</comment>
<name>A0A3S0KCD7_9BACI</name>
<evidence type="ECO:0000256" key="1">
    <source>
        <dbReference type="ARBA" id="ARBA00008165"/>
    </source>
</evidence>
<dbReference type="FunFam" id="3.40.50.10490:FF:000011">
    <property type="entry name" value="Arabinose 5-phosphate isomerase"/>
    <property type="match status" value="1"/>
</dbReference>